<evidence type="ECO:0000313" key="2">
    <source>
        <dbReference type="Proteomes" id="UP000315010"/>
    </source>
</evidence>
<reference evidence="1 2" key="1">
    <citation type="submission" date="2019-02" db="EMBL/GenBank/DDBJ databases">
        <title>Deep-cultivation of Planctomycetes and their phenomic and genomic characterization uncovers novel biology.</title>
        <authorList>
            <person name="Wiegand S."/>
            <person name="Jogler M."/>
            <person name="Boedeker C."/>
            <person name="Pinto D."/>
            <person name="Vollmers J."/>
            <person name="Rivas-Marin E."/>
            <person name="Kohn T."/>
            <person name="Peeters S.H."/>
            <person name="Heuer A."/>
            <person name="Rast P."/>
            <person name="Oberbeckmann S."/>
            <person name="Bunk B."/>
            <person name="Jeske O."/>
            <person name="Meyerdierks A."/>
            <person name="Storesund J.E."/>
            <person name="Kallscheuer N."/>
            <person name="Luecker S."/>
            <person name="Lage O.M."/>
            <person name="Pohl T."/>
            <person name="Merkel B.J."/>
            <person name="Hornburger P."/>
            <person name="Mueller R.-W."/>
            <person name="Bruemmer F."/>
            <person name="Labrenz M."/>
            <person name="Spormann A.M."/>
            <person name="Op Den Camp H."/>
            <person name="Overmann J."/>
            <person name="Amann R."/>
            <person name="Jetten M.S.M."/>
            <person name="Mascher T."/>
            <person name="Medema M.H."/>
            <person name="Devos D.P."/>
            <person name="Kaster A.-K."/>
            <person name="Ovreas L."/>
            <person name="Rohde M."/>
            <person name="Galperin M.Y."/>
            <person name="Jogler C."/>
        </authorList>
    </citation>
    <scope>NUCLEOTIDE SEQUENCE [LARGE SCALE GENOMIC DNA]</scope>
    <source>
        <strain evidence="1 2">CA13</strain>
    </source>
</reference>
<accession>A0A5C5ZCM1</accession>
<evidence type="ECO:0000313" key="1">
    <source>
        <dbReference type="EMBL" id="TWT85074.1"/>
    </source>
</evidence>
<dbReference type="EMBL" id="SJPJ01000001">
    <property type="protein sequence ID" value="TWT85074.1"/>
    <property type="molecule type" value="Genomic_DNA"/>
</dbReference>
<protein>
    <submittedName>
        <fullName evidence="1">Uncharacterized protein</fullName>
    </submittedName>
</protein>
<dbReference type="Proteomes" id="UP000315010">
    <property type="component" value="Unassembled WGS sequence"/>
</dbReference>
<comment type="caution">
    <text evidence="1">The sequence shown here is derived from an EMBL/GenBank/DDBJ whole genome shotgun (WGS) entry which is preliminary data.</text>
</comment>
<gene>
    <name evidence="1" type="ORF">CA13_65560</name>
</gene>
<proteinExistence type="predicted"/>
<sequence>MTTTTTLRLFDELAASERESLTNSFDQRHDTIASTNEVILATASECRQRGWKTHEGIWNPCLFLNTVAYDLSHLVFDLAYEEDTWKRGLCARHLATLLFEIAEDMPQVFGKRFNQSIETLNVPQELRENFRSRMKGVSRFWQDHRAELKDVRTVCGAHRDHDALTMLRAISDIDLVQILRLGISLGTMLNELGSEAQAILTNTSATRPPEQDN</sequence>
<organism evidence="1 2">
    <name type="scientific">Novipirellula herctigrandis</name>
    <dbReference type="NCBI Taxonomy" id="2527986"/>
    <lineage>
        <taxon>Bacteria</taxon>
        <taxon>Pseudomonadati</taxon>
        <taxon>Planctomycetota</taxon>
        <taxon>Planctomycetia</taxon>
        <taxon>Pirellulales</taxon>
        <taxon>Pirellulaceae</taxon>
        <taxon>Novipirellula</taxon>
    </lineage>
</organism>
<keyword evidence="2" id="KW-1185">Reference proteome</keyword>
<dbReference type="RefSeq" id="WP_419195038.1">
    <property type="nucleotide sequence ID" value="NZ_SJPJ01000001.1"/>
</dbReference>
<dbReference type="AlphaFoldDB" id="A0A5C5ZCM1"/>
<name>A0A5C5ZCM1_9BACT</name>